<dbReference type="KEGG" id="srm:SRM_01744"/>
<dbReference type="HAMAP" id="MF_00527">
    <property type="entry name" value="3MGH"/>
    <property type="match status" value="1"/>
</dbReference>
<reference evidence="6 7" key="1">
    <citation type="journal article" date="2010" name="ISME J.">
        <title>Fine-scale evolution: genomic, phenotypic and ecological differentiation in two coexisting Salinibacter ruber strains.</title>
        <authorList>
            <person name="Pena A."/>
            <person name="Teeling H."/>
            <person name="Huerta-Cepas J."/>
            <person name="Santos F."/>
            <person name="Yarza P."/>
            <person name="Brito-Echeverria J."/>
            <person name="Lucio M."/>
            <person name="Schmitt-Kopplin P."/>
            <person name="Meseguer I."/>
            <person name="Schenowitz C."/>
            <person name="Dossat C."/>
            <person name="Barbe V."/>
            <person name="Dopazo J."/>
            <person name="Rossello-Mora R."/>
            <person name="Schuler M."/>
            <person name="Glockner F.O."/>
            <person name="Amann R."/>
            <person name="Gabaldon T."/>
            <person name="Anton J."/>
        </authorList>
    </citation>
    <scope>NUCLEOTIDE SEQUENCE [LARGE SCALE GENOMIC DNA]</scope>
    <source>
        <strain evidence="6 7">M8</strain>
    </source>
</reference>
<dbReference type="EC" id="3.2.2.-" evidence="5"/>
<sequence length="243" mass="26408">MTVAVEEGGGITPIGQQVRRYLCRSDLPTTLPTVHPNMEPLPASFFNRPTVSVARDLLGARLVHEAPTGTRLVGRIVETEAYTEDDPACHASHLSRDPETGEVVGQGRGQDLFAAPGTAYVYLIYGVHWLLNVVTEPEGTAGAVLIRAVEPEEGLQDMRTERGVDRRVDLTNGPGKLAEAFGIDGEFHQTRLTARPLFFADGDSVDDEQVARSSRIGISKGVERSWRWYVAANRFVSPASPSG</sequence>
<dbReference type="HOGENOM" id="CLU_060471_2_0_10"/>
<keyword evidence="6" id="KW-0326">Glycosidase</keyword>
<dbReference type="PANTHER" id="PTHR10429:SF0">
    <property type="entry name" value="DNA-3-METHYLADENINE GLYCOSYLASE"/>
    <property type="match status" value="1"/>
</dbReference>
<evidence type="ECO:0000256" key="3">
    <source>
        <dbReference type="ARBA" id="ARBA00022801"/>
    </source>
</evidence>
<dbReference type="SUPFAM" id="SSF50486">
    <property type="entry name" value="FMT C-terminal domain-like"/>
    <property type="match status" value="1"/>
</dbReference>
<proteinExistence type="inferred from homology"/>
<protein>
    <recommendedName>
        <fullName evidence="5">Putative 3-methyladenine DNA glycosylase</fullName>
        <ecNumber evidence="5">3.2.2.-</ecNumber>
    </recommendedName>
</protein>
<dbReference type="CDD" id="cd00540">
    <property type="entry name" value="AAG"/>
    <property type="match status" value="1"/>
</dbReference>
<evidence type="ECO:0000256" key="1">
    <source>
        <dbReference type="ARBA" id="ARBA00009232"/>
    </source>
</evidence>
<keyword evidence="3 5" id="KW-0378">Hydrolase</keyword>
<dbReference type="GO" id="GO:0003905">
    <property type="term" value="F:alkylbase DNA N-glycosylase activity"/>
    <property type="evidence" value="ECO:0007669"/>
    <property type="project" value="InterPro"/>
</dbReference>
<evidence type="ECO:0000256" key="5">
    <source>
        <dbReference type="HAMAP-Rule" id="MF_00527"/>
    </source>
</evidence>
<dbReference type="Proteomes" id="UP000000933">
    <property type="component" value="Chromosome"/>
</dbReference>
<dbReference type="InterPro" id="IPR003180">
    <property type="entry name" value="MPG"/>
</dbReference>
<dbReference type="InterPro" id="IPR011034">
    <property type="entry name" value="Formyl_transferase-like_C_sf"/>
</dbReference>
<evidence type="ECO:0000256" key="4">
    <source>
        <dbReference type="ARBA" id="ARBA00023204"/>
    </source>
</evidence>
<dbReference type="AlphaFoldDB" id="D5H9G0"/>
<keyword evidence="2 5" id="KW-0227">DNA damage</keyword>
<accession>D5H9G0</accession>
<dbReference type="NCBIfam" id="TIGR00567">
    <property type="entry name" value="3mg"/>
    <property type="match status" value="1"/>
</dbReference>
<dbReference type="InterPro" id="IPR036995">
    <property type="entry name" value="MPG_sf"/>
</dbReference>
<name>D5H9G0_SALRM</name>
<dbReference type="Pfam" id="PF02245">
    <property type="entry name" value="Pur_DNA_glyco"/>
    <property type="match status" value="1"/>
</dbReference>
<dbReference type="PANTHER" id="PTHR10429">
    <property type="entry name" value="DNA-3-METHYLADENINE GLYCOSYLASE"/>
    <property type="match status" value="1"/>
</dbReference>
<dbReference type="GO" id="GO:0003677">
    <property type="term" value="F:DNA binding"/>
    <property type="evidence" value="ECO:0007669"/>
    <property type="project" value="InterPro"/>
</dbReference>
<dbReference type="GO" id="GO:0006284">
    <property type="term" value="P:base-excision repair"/>
    <property type="evidence" value="ECO:0007669"/>
    <property type="project" value="InterPro"/>
</dbReference>
<dbReference type="EMBL" id="FP565814">
    <property type="protein sequence ID" value="CBH24665.1"/>
    <property type="molecule type" value="Genomic_DNA"/>
</dbReference>
<gene>
    <name evidence="6" type="primary">alkA</name>
    <name evidence="6" type="ordered locus">SRM_01744</name>
</gene>
<keyword evidence="4 5" id="KW-0234">DNA repair</keyword>
<evidence type="ECO:0000313" key="7">
    <source>
        <dbReference type="Proteomes" id="UP000000933"/>
    </source>
</evidence>
<dbReference type="PATRIC" id="fig|761659.10.peg.1898"/>
<dbReference type="Gene3D" id="3.10.300.10">
    <property type="entry name" value="Methylpurine-DNA glycosylase (MPG)"/>
    <property type="match status" value="1"/>
</dbReference>
<evidence type="ECO:0000313" key="6">
    <source>
        <dbReference type="EMBL" id="CBH24665.1"/>
    </source>
</evidence>
<organism evidence="6 7">
    <name type="scientific">Salinibacter ruber (strain M8)</name>
    <dbReference type="NCBI Taxonomy" id="761659"/>
    <lineage>
        <taxon>Bacteria</taxon>
        <taxon>Pseudomonadati</taxon>
        <taxon>Rhodothermota</taxon>
        <taxon>Rhodothermia</taxon>
        <taxon>Rhodothermales</taxon>
        <taxon>Salinibacteraceae</taxon>
        <taxon>Salinibacter</taxon>
    </lineage>
</organism>
<evidence type="ECO:0000256" key="2">
    <source>
        <dbReference type="ARBA" id="ARBA00022763"/>
    </source>
</evidence>
<comment type="similarity">
    <text evidence="1 5">Belongs to the DNA glycosylase MPG family.</text>
</comment>
<dbReference type="FunFam" id="3.10.300.10:FF:000001">
    <property type="entry name" value="Putative 3-methyladenine DNA glycosylase"/>
    <property type="match status" value="1"/>
</dbReference>
<reference evidence="7" key="2">
    <citation type="submission" date="2010-04" db="EMBL/GenBank/DDBJ databases">
        <title>Genome sequence of Salinibacter ruber M8.</title>
        <authorList>
            <consortium name="Genoscope"/>
        </authorList>
    </citation>
    <scope>NUCLEOTIDE SEQUENCE [LARGE SCALE GENOMIC DNA]</scope>
    <source>
        <strain evidence="7">M8</strain>
    </source>
</reference>